<keyword evidence="2" id="KW-0949">S-adenosyl-L-methionine</keyword>
<evidence type="ECO:0000259" key="4">
    <source>
        <dbReference type="Pfam" id="PF21302"/>
    </source>
</evidence>
<keyword evidence="6" id="KW-1185">Reference proteome</keyword>
<dbReference type="EMBL" id="QXQA01000008">
    <property type="protein sequence ID" value="RIX52191.1"/>
    <property type="molecule type" value="Genomic_DNA"/>
</dbReference>
<dbReference type="PIRSF" id="PIRSF018249">
    <property type="entry name" value="MyrA_prd"/>
    <property type="match status" value="1"/>
</dbReference>
<dbReference type="Pfam" id="PF21302">
    <property type="entry name" value="Zn_ribbon_RlmA"/>
    <property type="match status" value="1"/>
</dbReference>
<keyword evidence="5" id="KW-0489">Methyltransferase</keyword>
<evidence type="ECO:0000256" key="1">
    <source>
        <dbReference type="PIRSR" id="PIRSR018249-1"/>
    </source>
</evidence>
<sequence length="264" mass="29918">MNMIHAQSLVCGKQHCFDLAKQGYVNLLTRSGRTKYDKKIFEYRRVISKGGLFNPLHAALSEIIKSQLPNDGPASLLDAGCGEGSHLNRIQMEINRKNTNPLLAVGIDISKEGIGYAAAEYTNAIWCVADIANCPFANEQFHFILNILSPANYSEFKRLVTHNGLVIKAVPEQDYLKELREVFYEGSDKQIYSNSLTIDHFNEQFEVLDVERIRYQADLHEALIEPLLGMTPLAWGTSKERIEKVQRMNLKQVTMDFKILVGKK</sequence>
<feature type="binding site" evidence="2">
    <location>
        <position position="53"/>
    </location>
    <ligand>
        <name>S-adenosyl-L-methionine</name>
        <dbReference type="ChEBI" id="CHEBI:59789"/>
    </ligand>
</feature>
<keyword evidence="5" id="KW-0808">Transferase</keyword>
<evidence type="ECO:0000259" key="3">
    <source>
        <dbReference type="Pfam" id="PF13649"/>
    </source>
</evidence>
<evidence type="ECO:0000313" key="6">
    <source>
        <dbReference type="Proteomes" id="UP000266482"/>
    </source>
</evidence>
<dbReference type="GO" id="GO:0046872">
    <property type="term" value="F:metal ion binding"/>
    <property type="evidence" value="ECO:0007669"/>
    <property type="project" value="UniProtKB-KW"/>
</dbReference>
<feature type="binding site" evidence="2">
    <location>
        <position position="175"/>
    </location>
    <ligand>
        <name>S-adenosyl-L-methionine</name>
        <dbReference type="ChEBI" id="CHEBI:59789"/>
    </ligand>
</feature>
<feature type="domain" description="Methyltransferase" evidence="3">
    <location>
        <begin position="77"/>
        <end position="149"/>
    </location>
</feature>
<feature type="binding site" evidence="1">
    <location>
        <position position="15"/>
    </location>
    <ligand>
        <name>Zn(2+)</name>
        <dbReference type="ChEBI" id="CHEBI:29105"/>
    </ligand>
</feature>
<keyword evidence="1" id="KW-0862">Zinc</keyword>
<feature type="domain" description="23S rRNA (guanine(745)-N(1))-methyltransferase N-terminal" evidence="4">
    <location>
        <begin position="5"/>
        <end position="28"/>
    </location>
</feature>
<organism evidence="5 6">
    <name type="scientific">Paenibacillus nanensis</name>
    <dbReference type="NCBI Taxonomy" id="393251"/>
    <lineage>
        <taxon>Bacteria</taxon>
        <taxon>Bacillati</taxon>
        <taxon>Bacillota</taxon>
        <taxon>Bacilli</taxon>
        <taxon>Bacillales</taxon>
        <taxon>Paenibacillaceae</taxon>
        <taxon>Paenibacillus</taxon>
    </lineage>
</organism>
<keyword evidence="1" id="KW-0479">Metal-binding</keyword>
<comment type="caution">
    <text evidence="5">The sequence shown here is derived from an EMBL/GenBank/DDBJ whole genome shotgun (WGS) entry which is preliminary data.</text>
</comment>
<dbReference type="GO" id="GO:0008168">
    <property type="term" value="F:methyltransferase activity"/>
    <property type="evidence" value="ECO:0007669"/>
    <property type="project" value="UniProtKB-KW"/>
</dbReference>
<gene>
    <name evidence="5" type="ORF">D3P08_14580</name>
</gene>
<dbReference type="InterPro" id="IPR041698">
    <property type="entry name" value="Methyltransf_25"/>
</dbReference>
<reference evidence="5 6" key="1">
    <citation type="submission" date="2018-09" db="EMBL/GenBank/DDBJ databases">
        <title>Paenibacillus aracenensis nov. sp. isolated from a cave in southern Spain.</title>
        <authorList>
            <person name="Jurado V."/>
            <person name="Gutierrez-Patricio S."/>
            <person name="Gonzalez-Pimentel J.L."/>
            <person name="Miller A.Z."/>
            <person name="Laiz L."/>
            <person name="Saiz-Jimenez C."/>
        </authorList>
    </citation>
    <scope>NUCLEOTIDE SEQUENCE [LARGE SCALE GENOMIC DNA]</scope>
    <source>
        <strain evidence="5 6">DSM 22867</strain>
    </source>
</reference>
<proteinExistence type="predicted"/>
<evidence type="ECO:0000256" key="2">
    <source>
        <dbReference type="PIRSR" id="PIRSR018249-2"/>
    </source>
</evidence>
<dbReference type="GO" id="GO:0032259">
    <property type="term" value="P:methylation"/>
    <property type="evidence" value="ECO:0007669"/>
    <property type="project" value="UniProtKB-KW"/>
</dbReference>
<dbReference type="InterPro" id="IPR016718">
    <property type="entry name" value="rRNA_m1G-MeTrfase_A_prd"/>
</dbReference>
<feature type="binding site" evidence="2">
    <location>
        <begin position="83"/>
        <end position="84"/>
    </location>
    <ligand>
        <name>S-adenosyl-L-methionine</name>
        <dbReference type="ChEBI" id="CHEBI:59789"/>
    </ligand>
</feature>
<protein>
    <submittedName>
        <fullName evidence="5">Methyltransferase domain-containing protein</fullName>
    </submittedName>
</protein>
<dbReference type="OrthoDB" id="5522265at2"/>
<dbReference type="Proteomes" id="UP000266482">
    <property type="component" value="Unassembled WGS sequence"/>
</dbReference>
<dbReference type="SUPFAM" id="SSF53335">
    <property type="entry name" value="S-adenosyl-L-methionine-dependent methyltransferases"/>
    <property type="match status" value="1"/>
</dbReference>
<accession>A0A3A1UXN2</accession>
<dbReference type="AlphaFoldDB" id="A0A3A1UXN2"/>
<dbReference type="Pfam" id="PF13649">
    <property type="entry name" value="Methyltransf_25"/>
    <property type="match status" value="1"/>
</dbReference>
<evidence type="ECO:0000313" key="5">
    <source>
        <dbReference type="EMBL" id="RIX52191.1"/>
    </source>
</evidence>
<name>A0A3A1UXN2_9BACL</name>
<dbReference type="Gene3D" id="3.40.50.150">
    <property type="entry name" value="Vaccinia Virus protein VP39"/>
    <property type="match status" value="1"/>
</dbReference>
<dbReference type="InterPro" id="IPR029063">
    <property type="entry name" value="SAM-dependent_MTases_sf"/>
</dbReference>
<dbReference type="InterPro" id="IPR048647">
    <property type="entry name" value="RlmA_N"/>
</dbReference>
<feature type="binding site" evidence="1">
    <location>
        <position position="11"/>
    </location>
    <ligand>
        <name>Zn(2+)</name>
        <dbReference type="ChEBI" id="CHEBI:29105"/>
    </ligand>
</feature>